<sequence length="90" mass="10331">MSQDNGEQLDQQLLFEVIENQLADGYPLKVKATLMRLCMTGHSREDALELIACALAPEMFAVVEQQQEFNLPRYEAHLDLLPQTPWIEQD</sequence>
<evidence type="ECO:0000313" key="1">
    <source>
        <dbReference type="EMBL" id="MFC0049557.1"/>
    </source>
</evidence>
<gene>
    <name evidence="1" type="ORF">ACFFJP_14770</name>
</gene>
<evidence type="ECO:0000313" key="2">
    <source>
        <dbReference type="Proteomes" id="UP001589813"/>
    </source>
</evidence>
<keyword evidence="2" id="KW-1185">Reference proteome</keyword>
<dbReference type="RefSeq" id="WP_377245623.1">
    <property type="nucleotide sequence ID" value="NZ_JBHLXP010000003.1"/>
</dbReference>
<protein>
    <submittedName>
        <fullName evidence="1">Uncharacterized protein</fullName>
    </submittedName>
</protein>
<organism evidence="1 2">
    <name type="scientific">Rheinheimera tilapiae</name>
    <dbReference type="NCBI Taxonomy" id="875043"/>
    <lineage>
        <taxon>Bacteria</taxon>
        <taxon>Pseudomonadati</taxon>
        <taxon>Pseudomonadota</taxon>
        <taxon>Gammaproteobacteria</taxon>
        <taxon>Chromatiales</taxon>
        <taxon>Chromatiaceae</taxon>
        <taxon>Rheinheimera</taxon>
    </lineage>
</organism>
<reference evidence="1 2" key="1">
    <citation type="submission" date="2024-09" db="EMBL/GenBank/DDBJ databases">
        <authorList>
            <person name="Sun Q."/>
            <person name="Mori K."/>
        </authorList>
    </citation>
    <scope>NUCLEOTIDE SEQUENCE [LARGE SCALE GENOMIC DNA]</scope>
    <source>
        <strain evidence="1 2">KCTC 23315</strain>
    </source>
</reference>
<accession>A0ABV6BFH2</accession>
<name>A0ABV6BFH2_9GAMM</name>
<dbReference type="Proteomes" id="UP001589813">
    <property type="component" value="Unassembled WGS sequence"/>
</dbReference>
<comment type="caution">
    <text evidence="1">The sequence shown here is derived from an EMBL/GenBank/DDBJ whole genome shotgun (WGS) entry which is preliminary data.</text>
</comment>
<dbReference type="EMBL" id="JBHLXP010000003">
    <property type="protein sequence ID" value="MFC0049557.1"/>
    <property type="molecule type" value="Genomic_DNA"/>
</dbReference>
<proteinExistence type="predicted"/>